<feature type="transmembrane region" description="Helical" evidence="1">
    <location>
        <begin position="64"/>
        <end position="81"/>
    </location>
</feature>
<dbReference type="EMBL" id="LSZQ01000041">
    <property type="protein sequence ID" value="KXU35937.1"/>
    <property type="molecule type" value="Genomic_DNA"/>
</dbReference>
<reference evidence="4" key="1">
    <citation type="submission" date="2016-02" db="EMBL/GenBank/DDBJ databases">
        <authorList>
            <person name="Sanders J.G."/>
            <person name="Lin J.Y."/>
            <person name="Wertz J.T."/>
            <person name="Russell J.A."/>
            <person name="Moreau C.S."/>
            <person name="Powell S."/>
        </authorList>
    </citation>
    <scope>NUCLEOTIDE SEQUENCE [LARGE SCALE GENOMIC DNA]</scope>
    <source>
        <strain evidence="4">CAG34</strain>
    </source>
</reference>
<dbReference type="InterPro" id="IPR013424">
    <property type="entry name" value="Ice-binding_C"/>
</dbReference>
<proteinExistence type="predicted"/>
<keyword evidence="1" id="KW-1133">Transmembrane helix</keyword>
<keyword evidence="4" id="KW-1185">Reference proteome</keyword>
<dbReference type="NCBIfam" id="TIGR02595">
    <property type="entry name" value="PEP_CTERM"/>
    <property type="match status" value="1"/>
</dbReference>
<evidence type="ECO:0000313" key="4">
    <source>
        <dbReference type="Proteomes" id="UP000070058"/>
    </source>
</evidence>
<gene>
    <name evidence="3" type="ORF">AXK11_05285</name>
</gene>
<accession>A0A139SMX2</accession>
<evidence type="ECO:0000256" key="1">
    <source>
        <dbReference type="SAM" id="Phobius"/>
    </source>
</evidence>
<dbReference type="AlphaFoldDB" id="A0A139SMX2"/>
<organism evidence="3 4">
    <name type="scientific">Cephaloticoccus primus</name>
    <dbReference type="NCBI Taxonomy" id="1548207"/>
    <lineage>
        <taxon>Bacteria</taxon>
        <taxon>Pseudomonadati</taxon>
        <taxon>Verrucomicrobiota</taxon>
        <taxon>Opitutia</taxon>
        <taxon>Opitutales</taxon>
        <taxon>Opitutaceae</taxon>
        <taxon>Cephaloticoccus</taxon>
    </lineage>
</organism>
<keyword evidence="1" id="KW-0472">Membrane</keyword>
<sequence>MIADGAGLDIRGWEEGFSYLLVRKDSKHLADALKKITFDGYLPGRVHLEDFNKDYWQISGTPEPATYGAIFAGAGVGLIVWRRRRWCGRARAE</sequence>
<evidence type="ECO:0000313" key="3">
    <source>
        <dbReference type="EMBL" id="KXU35937.1"/>
    </source>
</evidence>
<feature type="domain" description="Ice-binding protein C-terminal" evidence="2">
    <location>
        <begin position="61"/>
        <end position="84"/>
    </location>
</feature>
<name>A0A139SMX2_9BACT</name>
<protein>
    <recommendedName>
        <fullName evidence="2">Ice-binding protein C-terminal domain-containing protein</fullName>
    </recommendedName>
</protein>
<dbReference type="Pfam" id="PF07589">
    <property type="entry name" value="PEP-CTERM"/>
    <property type="match status" value="1"/>
</dbReference>
<comment type="caution">
    <text evidence="3">The sequence shown here is derived from an EMBL/GenBank/DDBJ whole genome shotgun (WGS) entry which is preliminary data.</text>
</comment>
<evidence type="ECO:0000259" key="2">
    <source>
        <dbReference type="Pfam" id="PF07589"/>
    </source>
</evidence>
<keyword evidence="1" id="KW-0812">Transmembrane</keyword>
<dbReference type="Proteomes" id="UP000070058">
    <property type="component" value="Unassembled WGS sequence"/>
</dbReference>